<dbReference type="EC" id="6.1.1.3" evidence="2"/>
<dbReference type="InterPro" id="IPR045864">
    <property type="entry name" value="aa-tRNA-synth_II/BPL/LPL"/>
</dbReference>
<feature type="non-terminal residue" evidence="12">
    <location>
        <position position="361"/>
    </location>
</feature>
<evidence type="ECO:0000256" key="7">
    <source>
        <dbReference type="ARBA" id="ARBA00022840"/>
    </source>
</evidence>
<dbReference type="PANTHER" id="PTHR11451:SF44">
    <property type="entry name" value="THREONINE--TRNA LIGASE, CHLOROPLASTIC_MITOCHONDRIAL 2"/>
    <property type="match status" value="1"/>
</dbReference>
<dbReference type="InterPro" id="IPR047246">
    <property type="entry name" value="ThrRS_anticodon"/>
</dbReference>
<dbReference type="Pfam" id="PF00587">
    <property type="entry name" value="tRNA-synt_2b"/>
    <property type="match status" value="1"/>
</dbReference>
<dbReference type="InterPro" id="IPR006195">
    <property type="entry name" value="aa-tRNA-synth_II"/>
</dbReference>
<dbReference type="InterPro" id="IPR002314">
    <property type="entry name" value="aa-tRNA-synt_IIb"/>
</dbReference>
<accession>A0A382P093</accession>
<evidence type="ECO:0000259" key="11">
    <source>
        <dbReference type="PROSITE" id="PS50862"/>
    </source>
</evidence>
<dbReference type="CDD" id="cd00771">
    <property type="entry name" value="ThrRS_core"/>
    <property type="match status" value="1"/>
</dbReference>
<dbReference type="InterPro" id="IPR033728">
    <property type="entry name" value="ThrRS_core"/>
</dbReference>
<keyword evidence="4" id="KW-0479">Metal-binding</keyword>
<gene>
    <name evidence="12" type="ORF">METZ01_LOCUS318879</name>
</gene>
<evidence type="ECO:0000256" key="1">
    <source>
        <dbReference type="ARBA" id="ARBA00008226"/>
    </source>
</evidence>
<name>A0A382P093_9ZZZZ</name>
<organism evidence="12">
    <name type="scientific">marine metagenome</name>
    <dbReference type="NCBI Taxonomy" id="408172"/>
    <lineage>
        <taxon>unclassified sequences</taxon>
        <taxon>metagenomes</taxon>
        <taxon>ecological metagenomes</taxon>
    </lineage>
</organism>
<evidence type="ECO:0000256" key="9">
    <source>
        <dbReference type="ARBA" id="ARBA00023146"/>
    </source>
</evidence>
<keyword evidence="5" id="KW-0547">Nucleotide-binding</keyword>
<dbReference type="CDD" id="cd00860">
    <property type="entry name" value="ThrRS_anticodon"/>
    <property type="match status" value="1"/>
</dbReference>
<protein>
    <recommendedName>
        <fullName evidence="2">threonine--tRNA ligase</fullName>
        <ecNumber evidence="2">6.1.1.3</ecNumber>
    </recommendedName>
</protein>
<comment type="similarity">
    <text evidence="1">Belongs to the class-II aminoacyl-tRNA synthetase family.</text>
</comment>
<proteinExistence type="inferred from homology"/>
<evidence type="ECO:0000256" key="6">
    <source>
        <dbReference type="ARBA" id="ARBA00022833"/>
    </source>
</evidence>
<sequence>MVFWHRDGWTLYTVVERYVRSLLREYGYEEVQTPQLMDRSMWKRSGHWDKFRQHMFTTHIDDRDYVIKPMNCPGHVQIFNQGLKSYRDLPLRIAEFGLVHRNEPSGTLHGLLRARRFTQDDAHVFCTQDQLREEVATLIDLTYRMYRDFGFEDIEVALSTRPDERVGEDVLWDVAEDALAQALVDKKIPYKVQKGEGAFYGPKHEFVLRDSIGRRWQCGTIQVDFSMPGRLGARYIAEDGTKVVPVMIHRAILGSLERFIGILLEDTEGRLPVWLAPIQAVIMNITDQQAAYAIEVQKALKKQGVRAETDLRNEKIGYKIRHHTLRRIPYLLVVGGREVADNTIAVRTREGRDLGAISMNE</sequence>
<dbReference type="PRINTS" id="PR01047">
    <property type="entry name" value="TRNASYNTHTHR"/>
</dbReference>
<dbReference type="InterPro" id="IPR004154">
    <property type="entry name" value="Anticodon-bd"/>
</dbReference>
<dbReference type="NCBIfam" id="TIGR00418">
    <property type="entry name" value="thrS"/>
    <property type="match status" value="1"/>
</dbReference>
<dbReference type="GO" id="GO:0004829">
    <property type="term" value="F:threonine-tRNA ligase activity"/>
    <property type="evidence" value="ECO:0007669"/>
    <property type="project" value="UniProtKB-EC"/>
</dbReference>
<dbReference type="InterPro" id="IPR002320">
    <property type="entry name" value="Thr-tRNA-ligase_IIa"/>
</dbReference>
<dbReference type="GO" id="GO:0005524">
    <property type="term" value="F:ATP binding"/>
    <property type="evidence" value="ECO:0007669"/>
    <property type="project" value="UniProtKB-KW"/>
</dbReference>
<evidence type="ECO:0000256" key="5">
    <source>
        <dbReference type="ARBA" id="ARBA00022741"/>
    </source>
</evidence>
<keyword evidence="6" id="KW-0862">Zinc</keyword>
<keyword evidence="7" id="KW-0067">ATP-binding</keyword>
<dbReference type="InterPro" id="IPR036621">
    <property type="entry name" value="Anticodon-bd_dom_sf"/>
</dbReference>
<evidence type="ECO:0000313" key="12">
    <source>
        <dbReference type="EMBL" id="SVC66025.1"/>
    </source>
</evidence>
<dbReference type="EMBL" id="UINC01103555">
    <property type="protein sequence ID" value="SVC66025.1"/>
    <property type="molecule type" value="Genomic_DNA"/>
</dbReference>
<reference evidence="12" key="1">
    <citation type="submission" date="2018-05" db="EMBL/GenBank/DDBJ databases">
        <authorList>
            <person name="Lanie J.A."/>
            <person name="Ng W.-L."/>
            <person name="Kazmierczak K.M."/>
            <person name="Andrzejewski T.M."/>
            <person name="Davidsen T.M."/>
            <person name="Wayne K.J."/>
            <person name="Tettelin H."/>
            <person name="Glass J.I."/>
            <person name="Rusch D."/>
            <person name="Podicherti R."/>
            <person name="Tsui H.-C.T."/>
            <person name="Winkler M.E."/>
        </authorList>
    </citation>
    <scope>NUCLEOTIDE SEQUENCE</scope>
</reference>
<keyword evidence="9" id="KW-0030">Aminoacyl-tRNA synthetase</keyword>
<feature type="domain" description="Aminoacyl-transfer RNA synthetases class-II family profile" evidence="11">
    <location>
        <begin position="1"/>
        <end position="272"/>
    </location>
</feature>
<dbReference type="GO" id="GO:0046872">
    <property type="term" value="F:metal ion binding"/>
    <property type="evidence" value="ECO:0007669"/>
    <property type="project" value="UniProtKB-KW"/>
</dbReference>
<dbReference type="FunFam" id="3.30.930.10:FF:000002">
    <property type="entry name" value="Threonine--tRNA ligase"/>
    <property type="match status" value="1"/>
</dbReference>
<keyword evidence="8" id="KW-0648">Protein biosynthesis</keyword>
<dbReference type="SUPFAM" id="SSF55681">
    <property type="entry name" value="Class II aaRS and biotin synthetases"/>
    <property type="match status" value="1"/>
</dbReference>
<keyword evidence="3" id="KW-0436">Ligase</keyword>
<dbReference type="FunFam" id="3.40.50.800:FF:000001">
    <property type="entry name" value="Threonine--tRNA ligase"/>
    <property type="match status" value="1"/>
</dbReference>
<evidence type="ECO:0000256" key="2">
    <source>
        <dbReference type="ARBA" id="ARBA00013163"/>
    </source>
</evidence>
<evidence type="ECO:0000256" key="10">
    <source>
        <dbReference type="ARBA" id="ARBA00049515"/>
    </source>
</evidence>
<evidence type="ECO:0000256" key="8">
    <source>
        <dbReference type="ARBA" id="ARBA00022917"/>
    </source>
</evidence>
<dbReference type="AlphaFoldDB" id="A0A382P093"/>
<dbReference type="GO" id="GO:0005829">
    <property type="term" value="C:cytosol"/>
    <property type="evidence" value="ECO:0007669"/>
    <property type="project" value="TreeGrafter"/>
</dbReference>
<dbReference type="GO" id="GO:0006435">
    <property type="term" value="P:threonyl-tRNA aminoacylation"/>
    <property type="evidence" value="ECO:0007669"/>
    <property type="project" value="InterPro"/>
</dbReference>
<dbReference type="Gene3D" id="3.30.930.10">
    <property type="entry name" value="Bira Bifunctional Protein, Domain 2"/>
    <property type="match status" value="1"/>
</dbReference>
<dbReference type="PROSITE" id="PS50862">
    <property type="entry name" value="AA_TRNA_LIGASE_II"/>
    <property type="match status" value="1"/>
</dbReference>
<evidence type="ECO:0000256" key="4">
    <source>
        <dbReference type="ARBA" id="ARBA00022723"/>
    </source>
</evidence>
<dbReference type="SUPFAM" id="SSF52954">
    <property type="entry name" value="Class II aaRS ABD-related"/>
    <property type="match status" value="1"/>
</dbReference>
<dbReference type="Pfam" id="PF03129">
    <property type="entry name" value="HGTP_anticodon"/>
    <property type="match status" value="1"/>
</dbReference>
<dbReference type="PANTHER" id="PTHR11451">
    <property type="entry name" value="THREONINE-TRNA LIGASE"/>
    <property type="match status" value="1"/>
</dbReference>
<dbReference type="Gene3D" id="3.40.50.800">
    <property type="entry name" value="Anticodon-binding domain"/>
    <property type="match status" value="1"/>
</dbReference>
<comment type="catalytic activity">
    <reaction evidence="10">
        <text>tRNA(Thr) + L-threonine + ATP = L-threonyl-tRNA(Thr) + AMP + diphosphate + H(+)</text>
        <dbReference type="Rhea" id="RHEA:24624"/>
        <dbReference type="Rhea" id="RHEA-COMP:9670"/>
        <dbReference type="Rhea" id="RHEA-COMP:9704"/>
        <dbReference type="ChEBI" id="CHEBI:15378"/>
        <dbReference type="ChEBI" id="CHEBI:30616"/>
        <dbReference type="ChEBI" id="CHEBI:33019"/>
        <dbReference type="ChEBI" id="CHEBI:57926"/>
        <dbReference type="ChEBI" id="CHEBI:78442"/>
        <dbReference type="ChEBI" id="CHEBI:78534"/>
        <dbReference type="ChEBI" id="CHEBI:456215"/>
        <dbReference type="EC" id="6.1.1.3"/>
    </reaction>
</comment>
<evidence type="ECO:0000256" key="3">
    <source>
        <dbReference type="ARBA" id="ARBA00022598"/>
    </source>
</evidence>